<gene>
    <name evidence="9" type="ORF">QPK24_04565</name>
</gene>
<dbReference type="InterPro" id="IPR038726">
    <property type="entry name" value="PDDEXK_AddAB-type"/>
</dbReference>
<protein>
    <submittedName>
        <fullName evidence="9">PD-(D/E)XK nuclease family protein</fullName>
    </submittedName>
</protein>
<evidence type="ECO:0000313" key="9">
    <source>
        <dbReference type="EMBL" id="WIV19994.1"/>
    </source>
</evidence>
<reference evidence="9 10" key="1">
    <citation type="submission" date="2023-06" db="EMBL/GenBank/DDBJ databases">
        <title>Paenibacillus polygonum sp. nov., an endophytic bacterium, isolated from Polygonum lapathifolium L. in Nanji Wetland National Nature Reserve, South of Poyang Lake, Jiangxi Province, China.</title>
        <authorList>
            <person name="Yu Z."/>
        </authorList>
    </citation>
    <scope>NUCLEOTIDE SEQUENCE [LARGE SCALE GENOMIC DNA]</scope>
    <source>
        <strain evidence="9 10">C31</strain>
    </source>
</reference>
<dbReference type="Gene3D" id="3.90.320.10">
    <property type="match status" value="1"/>
</dbReference>
<keyword evidence="3" id="KW-0378">Hydrolase</keyword>
<evidence type="ECO:0000256" key="3">
    <source>
        <dbReference type="ARBA" id="ARBA00022801"/>
    </source>
</evidence>
<evidence type="ECO:0000256" key="1">
    <source>
        <dbReference type="ARBA" id="ARBA00022741"/>
    </source>
</evidence>
<evidence type="ECO:0000256" key="4">
    <source>
        <dbReference type="ARBA" id="ARBA00022806"/>
    </source>
</evidence>
<evidence type="ECO:0000256" key="7">
    <source>
        <dbReference type="ARBA" id="ARBA00023204"/>
    </source>
</evidence>
<evidence type="ECO:0000256" key="6">
    <source>
        <dbReference type="ARBA" id="ARBA00023125"/>
    </source>
</evidence>
<keyword evidence="5" id="KW-0067">ATP-binding</keyword>
<evidence type="ECO:0000256" key="2">
    <source>
        <dbReference type="ARBA" id="ARBA00022763"/>
    </source>
</evidence>
<name>A0ABY8X5N2_9BACL</name>
<accession>A0ABY8X5N2</accession>
<evidence type="ECO:0000259" key="8">
    <source>
        <dbReference type="Pfam" id="PF12705"/>
    </source>
</evidence>
<feature type="domain" description="PD-(D/E)XK endonuclease-like" evidence="8">
    <location>
        <begin position="11"/>
        <end position="302"/>
    </location>
</feature>
<evidence type="ECO:0000313" key="10">
    <source>
        <dbReference type="Proteomes" id="UP001236415"/>
    </source>
</evidence>
<keyword evidence="1" id="KW-0547">Nucleotide-binding</keyword>
<evidence type="ECO:0000256" key="5">
    <source>
        <dbReference type="ARBA" id="ARBA00022840"/>
    </source>
</evidence>
<keyword evidence="6" id="KW-0238">DNA-binding</keyword>
<keyword evidence="2" id="KW-0227">DNA damage</keyword>
<keyword evidence="7" id="KW-0234">DNA repair</keyword>
<dbReference type="Pfam" id="PF12705">
    <property type="entry name" value="PDDEXK_1"/>
    <property type="match status" value="1"/>
</dbReference>
<keyword evidence="10" id="KW-1185">Reference proteome</keyword>
<organism evidence="9 10">
    <name type="scientific">Paenibacillus polygoni</name>
    <dbReference type="NCBI Taxonomy" id="3050112"/>
    <lineage>
        <taxon>Bacteria</taxon>
        <taxon>Bacillati</taxon>
        <taxon>Bacillota</taxon>
        <taxon>Bacilli</taxon>
        <taxon>Bacillales</taxon>
        <taxon>Paenibacillaceae</taxon>
        <taxon>Paenibacillus</taxon>
    </lineage>
</organism>
<keyword evidence="4" id="KW-0347">Helicase</keyword>
<dbReference type="InterPro" id="IPR011604">
    <property type="entry name" value="PDDEXK-like_dom_sf"/>
</dbReference>
<sequence>MITTYPPWSYSGSRAAIFDDCLRKYYYHYYGSHNGWKLETAEPDQVQTYRLKQLSNLYLVFGNLAHQMCESVIRSWDKERKVPEASFLYQKMRELLNQAYKESQDVTGWHLRPKYQTMLSEIYYDEDDKLKDRISSIKSRMQTVVDKLYHTRTWKEVESGAAHIMEIEKWDHMILHDTRVYVKMDVLYRNEQGHIVIVDWKTGKENDFTDQLYLYALYVHEHYNVPYEHIEMRVEYLLTGECETYQATQQDIDKVSASTLRYIEEMKSCLADDYYNRPKDISFFTPMPSRRVCGECNFREICSSRAV</sequence>
<dbReference type="Proteomes" id="UP001236415">
    <property type="component" value="Chromosome"/>
</dbReference>
<dbReference type="EMBL" id="CP127162">
    <property type="protein sequence ID" value="WIV19994.1"/>
    <property type="molecule type" value="Genomic_DNA"/>
</dbReference>
<proteinExistence type="predicted"/>